<name>A0ABR0QMB3_GOSAR</name>
<organism evidence="2 3">
    <name type="scientific">Gossypium arboreum</name>
    <name type="common">Tree cotton</name>
    <name type="synonym">Gossypium nanking</name>
    <dbReference type="NCBI Taxonomy" id="29729"/>
    <lineage>
        <taxon>Eukaryota</taxon>
        <taxon>Viridiplantae</taxon>
        <taxon>Streptophyta</taxon>
        <taxon>Embryophyta</taxon>
        <taxon>Tracheophyta</taxon>
        <taxon>Spermatophyta</taxon>
        <taxon>Magnoliopsida</taxon>
        <taxon>eudicotyledons</taxon>
        <taxon>Gunneridae</taxon>
        <taxon>Pentapetalae</taxon>
        <taxon>rosids</taxon>
        <taxon>malvids</taxon>
        <taxon>Malvales</taxon>
        <taxon>Malvaceae</taxon>
        <taxon>Malvoideae</taxon>
        <taxon>Gossypium</taxon>
    </lineage>
</organism>
<feature type="compositionally biased region" description="Polar residues" evidence="1">
    <location>
        <begin position="19"/>
        <end position="28"/>
    </location>
</feature>
<dbReference type="Proteomes" id="UP001358586">
    <property type="component" value="Chromosome 3"/>
</dbReference>
<dbReference type="PANTHER" id="PTHR32108">
    <property type="entry name" value="DNA-DIRECTED RNA POLYMERASE SUBUNIT ALPHA"/>
    <property type="match status" value="1"/>
</dbReference>
<proteinExistence type="predicted"/>
<protein>
    <submittedName>
        <fullName evidence="2">Uncharacterized protein</fullName>
    </submittedName>
</protein>
<comment type="caution">
    <text evidence="2">The sequence shown here is derived from an EMBL/GenBank/DDBJ whole genome shotgun (WGS) entry which is preliminary data.</text>
</comment>
<evidence type="ECO:0000256" key="1">
    <source>
        <dbReference type="SAM" id="MobiDB-lite"/>
    </source>
</evidence>
<evidence type="ECO:0000313" key="2">
    <source>
        <dbReference type="EMBL" id="KAK5839992.1"/>
    </source>
</evidence>
<sequence>MYARESAKRSAPRKKDNEVNNANMGYSKSVTLSQPKVVTAGQGSSRQEFGAKKNNEKLQFTPIPMTYKELYQSLFDAHVVALFNLKSLQPPFPKWYDANAQCEYHTGIVGHSIENCTTFKKLVERFIQIGIVKFDNAPSTENPLPSHTDSGINAIDGGIGKRTKVDVSKVKTPLKWAWKEMARRELVTSNSEGSDDEIENYCNSIMKRDTEFRNTKSSELLSRA</sequence>
<feature type="region of interest" description="Disordered" evidence="1">
    <location>
        <begin position="1"/>
        <end position="28"/>
    </location>
</feature>
<feature type="compositionally biased region" description="Basic and acidic residues" evidence="1">
    <location>
        <begin position="1"/>
        <end position="18"/>
    </location>
</feature>
<evidence type="ECO:0000313" key="3">
    <source>
        <dbReference type="Proteomes" id="UP001358586"/>
    </source>
</evidence>
<keyword evidence="3" id="KW-1185">Reference proteome</keyword>
<gene>
    <name evidence="2" type="ORF">PVK06_008853</name>
</gene>
<reference evidence="2 3" key="1">
    <citation type="submission" date="2023-03" db="EMBL/GenBank/DDBJ databases">
        <title>WGS of Gossypium arboreum.</title>
        <authorList>
            <person name="Yu D."/>
        </authorList>
    </citation>
    <scope>NUCLEOTIDE SEQUENCE [LARGE SCALE GENOMIC DNA]</scope>
    <source>
        <tissue evidence="2">Leaf</tissue>
    </source>
</reference>
<dbReference type="PANTHER" id="PTHR32108:SF5">
    <property type="entry name" value="DYNACTIN SUBUNIT 1-LIKE"/>
    <property type="match status" value="1"/>
</dbReference>
<accession>A0ABR0QMB3</accession>
<dbReference type="EMBL" id="JARKNE010000003">
    <property type="protein sequence ID" value="KAK5839992.1"/>
    <property type="molecule type" value="Genomic_DNA"/>
</dbReference>